<gene>
    <name evidence="1" type="ORF">BOTBODRAFT_181784</name>
</gene>
<dbReference type="OrthoDB" id="3336780at2759"/>
<proteinExistence type="predicted"/>
<reference evidence="2" key="1">
    <citation type="journal article" date="2014" name="Proc. Natl. Acad. Sci. U.S.A.">
        <title>Extensive sampling of basidiomycete genomes demonstrates inadequacy of the white-rot/brown-rot paradigm for wood decay fungi.</title>
        <authorList>
            <person name="Riley R."/>
            <person name="Salamov A.A."/>
            <person name="Brown D.W."/>
            <person name="Nagy L.G."/>
            <person name="Floudas D."/>
            <person name="Held B.W."/>
            <person name="Levasseur A."/>
            <person name="Lombard V."/>
            <person name="Morin E."/>
            <person name="Otillar R."/>
            <person name="Lindquist E.A."/>
            <person name="Sun H."/>
            <person name="LaButti K.M."/>
            <person name="Schmutz J."/>
            <person name="Jabbour D."/>
            <person name="Luo H."/>
            <person name="Baker S.E."/>
            <person name="Pisabarro A.G."/>
            <person name="Walton J.D."/>
            <person name="Blanchette R.A."/>
            <person name="Henrissat B."/>
            <person name="Martin F."/>
            <person name="Cullen D."/>
            <person name="Hibbett D.S."/>
            <person name="Grigoriev I.V."/>
        </authorList>
    </citation>
    <scope>NUCLEOTIDE SEQUENCE [LARGE SCALE GENOMIC DNA]</scope>
    <source>
        <strain evidence="2">FD-172 SS1</strain>
    </source>
</reference>
<evidence type="ECO:0008006" key="3">
    <source>
        <dbReference type="Google" id="ProtNLM"/>
    </source>
</evidence>
<dbReference type="HOGENOM" id="CLU_069638_0_0_1"/>
<keyword evidence="2" id="KW-1185">Reference proteome</keyword>
<organism evidence="1 2">
    <name type="scientific">Botryobasidium botryosum (strain FD-172 SS1)</name>
    <dbReference type="NCBI Taxonomy" id="930990"/>
    <lineage>
        <taxon>Eukaryota</taxon>
        <taxon>Fungi</taxon>
        <taxon>Dikarya</taxon>
        <taxon>Basidiomycota</taxon>
        <taxon>Agaricomycotina</taxon>
        <taxon>Agaricomycetes</taxon>
        <taxon>Cantharellales</taxon>
        <taxon>Botryobasidiaceae</taxon>
        <taxon>Botryobasidium</taxon>
    </lineage>
</organism>
<evidence type="ECO:0000313" key="1">
    <source>
        <dbReference type="EMBL" id="KDQ06258.1"/>
    </source>
</evidence>
<accession>A0A067LSM9</accession>
<dbReference type="Proteomes" id="UP000027195">
    <property type="component" value="Unassembled WGS sequence"/>
</dbReference>
<dbReference type="EMBL" id="KL198146">
    <property type="protein sequence ID" value="KDQ06258.1"/>
    <property type="molecule type" value="Genomic_DNA"/>
</dbReference>
<protein>
    <recommendedName>
        <fullName evidence="3">MACPF domain-containing protein</fullName>
    </recommendedName>
</protein>
<dbReference type="InParanoid" id="A0A067LSM9"/>
<dbReference type="AlphaFoldDB" id="A0A067LSM9"/>
<name>A0A067LSM9_BOTB1</name>
<sequence length="343" mass="36788">MSLSPAQVVGLDELFPEDPNLPSLAYQAHENVPIFIPWTHKSIALGTGLDSSNAFNAQENSDLFRRSALKPTPGGKAIYQFDANEGSSSFRQSSSAQAATSYEHMDFKGSASAGGSVLGASGRAEFSKAVSENKDKSKISSQTSLRIGLVKPTSSPRLSSSAIALLQASPSSFHQTYGDYFLGALCIGADTTIFLSTSSSIGIQTEMKSIQVDAKFLGVKQEVYSDHKRSLSSSLTYDLTFSGFDTLSGSQSTVKAVDEASYWEVREQATRALVGGLNLEVRARRTMKSLGVDVGMSLTEQNTKELCHSGLVVELMFLPYCGMKDYIAVTSTRSTVSLDESTL</sequence>
<evidence type="ECO:0000313" key="2">
    <source>
        <dbReference type="Proteomes" id="UP000027195"/>
    </source>
</evidence>